<gene>
    <name evidence="10" type="ORF">DEP91_05975</name>
</gene>
<dbReference type="GO" id="GO:0015095">
    <property type="term" value="F:magnesium ion transmembrane transporter activity"/>
    <property type="evidence" value="ECO:0007669"/>
    <property type="project" value="InterPro"/>
</dbReference>
<keyword evidence="3" id="KW-0813">Transport</keyword>
<evidence type="ECO:0000313" key="11">
    <source>
        <dbReference type="Proteomes" id="UP000262699"/>
    </source>
</evidence>
<dbReference type="EMBL" id="DOYJ01000166">
    <property type="protein sequence ID" value="HCB75710.1"/>
    <property type="molecule type" value="Genomic_DNA"/>
</dbReference>
<feature type="transmembrane region" description="Helical" evidence="8">
    <location>
        <begin position="56"/>
        <end position="81"/>
    </location>
</feature>
<evidence type="ECO:0000256" key="5">
    <source>
        <dbReference type="ARBA" id="ARBA00022842"/>
    </source>
</evidence>
<proteinExistence type="inferred from homology"/>
<dbReference type="PANTHER" id="PTHR43773:SF1">
    <property type="entry name" value="MAGNESIUM TRANSPORTER MGTE"/>
    <property type="match status" value="1"/>
</dbReference>
<dbReference type="SUPFAM" id="SSF161093">
    <property type="entry name" value="MgtE membrane domain-like"/>
    <property type="match status" value="1"/>
</dbReference>
<evidence type="ECO:0000256" key="1">
    <source>
        <dbReference type="ARBA" id="ARBA00004141"/>
    </source>
</evidence>
<accession>A0A3D0WAL9</accession>
<keyword evidence="4 8" id="KW-0812">Transmembrane</keyword>
<dbReference type="InterPro" id="IPR036739">
    <property type="entry name" value="SLC41_membr_dom_sf"/>
</dbReference>
<evidence type="ECO:0000313" key="10">
    <source>
        <dbReference type="EMBL" id="HCB75710.1"/>
    </source>
</evidence>
<reference evidence="10 11" key="1">
    <citation type="journal article" date="2018" name="Nat. Biotechnol.">
        <title>A standardized bacterial taxonomy based on genome phylogeny substantially revises the tree of life.</title>
        <authorList>
            <person name="Parks D.H."/>
            <person name="Chuvochina M."/>
            <person name="Waite D.W."/>
            <person name="Rinke C."/>
            <person name="Skarshewski A."/>
            <person name="Chaumeil P.A."/>
            <person name="Hugenholtz P."/>
        </authorList>
    </citation>
    <scope>NUCLEOTIDE SEQUENCE [LARGE SCALE GENOMIC DNA]</scope>
    <source>
        <strain evidence="10">UBA9015</strain>
    </source>
</reference>
<keyword evidence="5" id="KW-0460">Magnesium</keyword>
<evidence type="ECO:0000256" key="6">
    <source>
        <dbReference type="ARBA" id="ARBA00022989"/>
    </source>
</evidence>
<sequence length="82" mass="7954">IAIAAAGSALPDLGGGTLPLVIAAAMLTNILIAGLAGVLVPVTLERFGQDPAVASSVFVTMVTDSMGFLAFLGLATVSGLVG</sequence>
<protein>
    <submittedName>
        <fullName evidence="10">Magnesium transporter</fullName>
    </submittedName>
</protein>
<evidence type="ECO:0000259" key="9">
    <source>
        <dbReference type="Pfam" id="PF01769"/>
    </source>
</evidence>
<evidence type="ECO:0000256" key="4">
    <source>
        <dbReference type="ARBA" id="ARBA00022692"/>
    </source>
</evidence>
<dbReference type="Pfam" id="PF01769">
    <property type="entry name" value="MgtE"/>
    <property type="match status" value="1"/>
</dbReference>
<feature type="domain" description="SLC41A/MgtE integral membrane" evidence="9">
    <location>
        <begin position="16"/>
        <end position="74"/>
    </location>
</feature>
<keyword evidence="6 8" id="KW-1133">Transmembrane helix</keyword>
<evidence type="ECO:0000256" key="2">
    <source>
        <dbReference type="ARBA" id="ARBA00009749"/>
    </source>
</evidence>
<dbReference type="Proteomes" id="UP000262699">
    <property type="component" value="Unassembled WGS sequence"/>
</dbReference>
<evidence type="ECO:0000256" key="3">
    <source>
        <dbReference type="ARBA" id="ARBA00022448"/>
    </source>
</evidence>
<dbReference type="GO" id="GO:0016020">
    <property type="term" value="C:membrane"/>
    <property type="evidence" value="ECO:0007669"/>
    <property type="project" value="UniProtKB-SubCell"/>
</dbReference>
<evidence type="ECO:0000256" key="7">
    <source>
        <dbReference type="ARBA" id="ARBA00023136"/>
    </source>
</evidence>
<dbReference type="AlphaFoldDB" id="A0A3D0WAL9"/>
<feature type="non-terminal residue" evidence="10">
    <location>
        <position position="1"/>
    </location>
</feature>
<name>A0A3D0WAL9_9SPHN</name>
<evidence type="ECO:0000256" key="8">
    <source>
        <dbReference type="SAM" id="Phobius"/>
    </source>
</evidence>
<comment type="caution">
    <text evidence="10">The sequence shown here is derived from an EMBL/GenBank/DDBJ whole genome shotgun (WGS) entry which is preliminary data.</text>
</comment>
<organism evidence="10 11">
    <name type="scientific">Sphingomonas bacterium</name>
    <dbReference type="NCBI Taxonomy" id="1895847"/>
    <lineage>
        <taxon>Bacteria</taxon>
        <taxon>Pseudomonadati</taxon>
        <taxon>Pseudomonadota</taxon>
        <taxon>Alphaproteobacteria</taxon>
        <taxon>Sphingomonadales</taxon>
        <taxon>Sphingomonadaceae</taxon>
        <taxon>Sphingomonas</taxon>
    </lineage>
</organism>
<feature type="transmembrane region" description="Helical" evidence="8">
    <location>
        <begin position="20"/>
        <end position="44"/>
    </location>
</feature>
<keyword evidence="7 8" id="KW-0472">Membrane</keyword>
<dbReference type="Gene3D" id="1.10.357.20">
    <property type="entry name" value="SLC41 divalent cation transporters, integral membrane domain"/>
    <property type="match status" value="1"/>
</dbReference>
<comment type="similarity">
    <text evidence="2">Belongs to the SLC41A transporter family.</text>
</comment>
<comment type="subcellular location">
    <subcellularLocation>
        <location evidence="1">Membrane</location>
        <topology evidence="1">Multi-pass membrane protein</topology>
    </subcellularLocation>
</comment>
<dbReference type="InterPro" id="IPR006669">
    <property type="entry name" value="MgtE_transporter"/>
</dbReference>
<dbReference type="InterPro" id="IPR006667">
    <property type="entry name" value="SLC41_membr_dom"/>
</dbReference>
<dbReference type="PANTHER" id="PTHR43773">
    <property type="entry name" value="MAGNESIUM TRANSPORTER MGTE"/>
    <property type="match status" value="1"/>
</dbReference>